<accession>A0A6M3ITZ8</accession>
<dbReference type="PANTHER" id="PTHR43409">
    <property type="entry name" value="ANAEROBIC MAGNESIUM-PROTOPORPHYRIN IX MONOMETHYL ESTER CYCLASE-RELATED"/>
    <property type="match status" value="1"/>
</dbReference>
<dbReference type="InterPro" id="IPR051198">
    <property type="entry name" value="BchE-like"/>
</dbReference>
<dbReference type="SFLD" id="SFLDG01082">
    <property type="entry name" value="B12-binding_domain_containing"/>
    <property type="match status" value="1"/>
</dbReference>
<keyword evidence="3" id="KW-0479">Metal-binding</keyword>
<dbReference type="GO" id="GO:0031419">
    <property type="term" value="F:cobalamin binding"/>
    <property type="evidence" value="ECO:0007669"/>
    <property type="project" value="InterPro"/>
</dbReference>
<feature type="domain" description="Radical SAM core" evidence="6">
    <location>
        <begin position="120"/>
        <end position="343"/>
    </location>
</feature>
<dbReference type="GO" id="GO:0051536">
    <property type="term" value="F:iron-sulfur cluster binding"/>
    <property type="evidence" value="ECO:0007669"/>
    <property type="project" value="UniProtKB-KW"/>
</dbReference>
<protein>
    <submittedName>
        <fullName evidence="7">Putative radical SAM superfamily protein</fullName>
    </submittedName>
</protein>
<dbReference type="AlphaFoldDB" id="A0A6M3ITZ8"/>
<evidence type="ECO:0000256" key="5">
    <source>
        <dbReference type="ARBA" id="ARBA00023014"/>
    </source>
</evidence>
<dbReference type="Gene3D" id="3.80.30.20">
    <property type="entry name" value="tm_1862 like domain"/>
    <property type="match status" value="1"/>
</dbReference>
<keyword evidence="5" id="KW-0411">Iron-sulfur</keyword>
<dbReference type="EMBL" id="MT141418">
    <property type="protein sequence ID" value="QJA60708.1"/>
    <property type="molecule type" value="Genomic_DNA"/>
</dbReference>
<dbReference type="SMART" id="SM00729">
    <property type="entry name" value="Elp3"/>
    <property type="match status" value="1"/>
</dbReference>
<evidence type="ECO:0000259" key="6">
    <source>
        <dbReference type="PROSITE" id="PS51918"/>
    </source>
</evidence>
<proteinExistence type="predicted"/>
<gene>
    <name evidence="7" type="ORF">MM415B01067_0009</name>
</gene>
<evidence type="ECO:0000256" key="3">
    <source>
        <dbReference type="ARBA" id="ARBA00022723"/>
    </source>
</evidence>
<dbReference type="InterPro" id="IPR006638">
    <property type="entry name" value="Elp3/MiaA/NifB-like_rSAM"/>
</dbReference>
<evidence type="ECO:0000313" key="7">
    <source>
        <dbReference type="EMBL" id="QJA60708.1"/>
    </source>
</evidence>
<dbReference type="InterPro" id="IPR023404">
    <property type="entry name" value="rSAM_horseshoe"/>
</dbReference>
<comment type="cofactor">
    <cofactor evidence="1">
        <name>[4Fe-4S] cluster</name>
        <dbReference type="ChEBI" id="CHEBI:49883"/>
    </cofactor>
</comment>
<evidence type="ECO:0000256" key="4">
    <source>
        <dbReference type="ARBA" id="ARBA00023004"/>
    </source>
</evidence>
<dbReference type="GO" id="GO:0003824">
    <property type="term" value="F:catalytic activity"/>
    <property type="evidence" value="ECO:0007669"/>
    <property type="project" value="InterPro"/>
</dbReference>
<evidence type="ECO:0000256" key="1">
    <source>
        <dbReference type="ARBA" id="ARBA00001966"/>
    </source>
</evidence>
<dbReference type="GO" id="GO:0046872">
    <property type="term" value="F:metal ion binding"/>
    <property type="evidence" value="ECO:0007669"/>
    <property type="project" value="UniProtKB-KW"/>
</dbReference>
<dbReference type="InterPro" id="IPR006158">
    <property type="entry name" value="Cobalamin-bd"/>
</dbReference>
<dbReference type="Gene3D" id="3.40.50.280">
    <property type="entry name" value="Cobalamin-binding domain"/>
    <property type="match status" value="1"/>
</dbReference>
<evidence type="ECO:0000256" key="2">
    <source>
        <dbReference type="ARBA" id="ARBA00022691"/>
    </source>
</evidence>
<organism evidence="7">
    <name type="scientific">viral metagenome</name>
    <dbReference type="NCBI Taxonomy" id="1070528"/>
    <lineage>
        <taxon>unclassified sequences</taxon>
        <taxon>metagenomes</taxon>
        <taxon>organismal metagenomes</taxon>
    </lineage>
</organism>
<dbReference type="Pfam" id="PF02310">
    <property type="entry name" value="B12-binding"/>
    <property type="match status" value="1"/>
</dbReference>
<dbReference type="Pfam" id="PF04055">
    <property type="entry name" value="Radical_SAM"/>
    <property type="match status" value="1"/>
</dbReference>
<dbReference type="SFLD" id="SFLDS00029">
    <property type="entry name" value="Radical_SAM"/>
    <property type="match status" value="1"/>
</dbReference>
<dbReference type="SUPFAM" id="SSF102114">
    <property type="entry name" value="Radical SAM enzymes"/>
    <property type="match status" value="1"/>
</dbReference>
<sequence length="372" mass="42841">MSVKIADYPLEEQIRNKKFWRNRNAMLSECKTKMLNEVVLYNPKYVGISCYSTESDEVKELIKDIRKISKAKIIVGGIAPTLKPEDFKDIVDEVIQGRTDVNCACYDLVDMFHYTTPNIYAIRGVLLKCGQVLSGFGCPSQCTFCVATTLYKYFKGETKNPLKLYGEILTLRANYGINAFYIIDDLFTLNKNYVQEFCDAVKWSGLSWGCNSRVNTLDEETIKAMSRAHCIQLDLGVERGSDRALQELKKGITIEQIKNTFRLCHKYKIRTFANFLVNIPGETPQDWYDIEKLIKEIKPTITCINVYQYYEGCKLGKEPAPSKELMAWKRKVMIKANWRSGFKWSAIKHSRVESFRDLFLLIKEGVNQLCST</sequence>
<name>A0A6M3ITZ8_9ZZZZ</name>
<reference evidence="7" key="1">
    <citation type="submission" date="2020-03" db="EMBL/GenBank/DDBJ databases">
        <title>The deep terrestrial virosphere.</title>
        <authorList>
            <person name="Holmfeldt K."/>
            <person name="Nilsson E."/>
            <person name="Simone D."/>
            <person name="Lopez-Fernandez M."/>
            <person name="Wu X."/>
            <person name="de Brujin I."/>
            <person name="Lundin D."/>
            <person name="Andersson A."/>
            <person name="Bertilsson S."/>
            <person name="Dopson M."/>
        </authorList>
    </citation>
    <scope>NUCLEOTIDE SEQUENCE</scope>
    <source>
        <strain evidence="7">MM415B01067</strain>
    </source>
</reference>
<dbReference type="PROSITE" id="PS51918">
    <property type="entry name" value="RADICAL_SAM"/>
    <property type="match status" value="1"/>
</dbReference>
<keyword evidence="2" id="KW-0949">S-adenosyl-L-methionine</keyword>
<keyword evidence="4" id="KW-0408">Iron</keyword>
<dbReference type="PANTHER" id="PTHR43409:SF7">
    <property type="entry name" value="BLL1977 PROTEIN"/>
    <property type="match status" value="1"/>
</dbReference>
<dbReference type="InterPro" id="IPR007197">
    <property type="entry name" value="rSAM"/>
</dbReference>
<dbReference type="InterPro" id="IPR058240">
    <property type="entry name" value="rSAM_sf"/>
</dbReference>